<accession>E4Y0M0</accession>
<dbReference type="Proteomes" id="UP000001307">
    <property type="component" value="Unassembled WGS sequence"/>
</dbReference>
<protein>
    <submittedName>
        <fullName evidence="2">Uncharacterized protein</fullName>
    </submittedName>
</protein>
<organism evidence="2">
    <name type="scientific">Oikopleura dioica</name>
    <name type="common">Tunicate</name>
    <dbReference type="NCBI Taxonomy" id="34765"/>
    <lineage>
        <taxon>Eukaryota</taxon>
        <taxon>Metazoa</taxon>
        <taxon>Chordata</taxon>
        <taxon>Tunicata</taxon>
        <taxon>Appendicularia</taxon>
        <taxon>Copelata</taxon>
        <taxon>Oikopleuridae</taxon>
        <taxon>Oikopleura</taxon>
    </lineage>
</organism>
<evidence type="ECO:0000256" key="1">
    <source>
        <dbReference type="SAM" id="SignalP"/>
    </source>
</evidence>
<keyword evidence="1" id="KW-0732">Signal</keyword>
<gene>
    <name evidence="2" type="ORF">GSOID_T00013699001</name>
</gene>
<feature type="non-terminal residue" evidence="2">
    <location>
        <position position="1"/>
    </location>
</feature>
<keyword evidence="3" id="KW-1185">Reference proteome</keyword>
<dbReference type="InParanoid" id="E4Y0M0"/>
<reference evidence="2" key="1">
    <citation type="journal article" date="2010" name="Science">
        <title>Plasticity of animal genome architecture unmasked by rapid evolution of a pelagic tunicate.</title>
        <authorList>
            <person name="Denoeud F."/>
            <person name="Henriet S."/>
            <person name="Mungpakdee S."/>
            <person name="Aury J.M."/>
            <person name="Da Silva C."/>
            <person name="Brinkmann H."/>
            <person name="Mikhaleva J."/>
            <person name="Olsen L.C."/>
            <person name="Jubin C."/>
            <person name="Canestro C."/>
            <person name="Bouquet J.M."/>
            <person name="Danks G."/>
            <person name="Poulain J."/>
            <person name="Campsteijn C."/>
            <person name="Adamski M."/>
            <person name="Cross I."/>
            <person name="Yadetie F."/>
            <person name="Muffato M."/>
            <person name="Louis A."/>
            <person name="Butcher S."/>
            <person name="Tsagkogeorga G."/>
            <person name="Konrad A."/>
            <person name="Singh S."/>
            <person name="Jensen M.F."/>
            <person name="Cong E.H."/>
            <person name="Eikeseth-Otteraa H."/>
            <person name="Noel B."/>
            <person name="Anthouard V."/>
            <person name="Porcel B.M."/>
            <person name="Kachouri-Lafond R."/>
            <person name="Nishino A."/>
            <person name="Ugolini M."/>
            <person name="Chourrout P."/>
            <person name="Nishida H."/>
            <person name="Aasland R."/>
            <person name="Huzurbazar S."/>
            <person name="Westhof E."/>
            <person name="Delsuc F."/>
            <person name="Lehrach H."/>
            <person name="Reinhardt R."/>
            <person name="Weissenbach J."/>
            <person name="Roy S.W."/>
            <person name="Artiguenave F."/>
            <person name="Postlethwait J.H."/>
            <person name="Manak J.R."/>
            <person name="Thompson E.M."/>
            <person name="Jaillon O."/>
            <person name="Du Pasquier L."/>
            <person name="Boudinot P."/>
            <person name="Liberles D.A."/>
            <person name="Volff J.N."/>
            <person name="Philippe H."/>
            <person name="Lenhard B."/>
            <person name="Roest Crollius H."/>
            <person name="Wincker P."/>
            <person name="Chourrout D."/>
        </authorList>
    </citation>
    <scope>NUCLEOTIDE SEQUENCE [LARGE SCALE GENOMIC DNA]</scope>
</reference>
<dbReference type="AlphaFoldDB" id="E4Y0M0"/>
<evidence type="ECO:0000313" key="2">
    <source>
        <dbReference type="EMBL" id="CBY15428.1"/>
    </source>
</evidence>
<feature type="signal peptide" evidence="1">
    <location>
        <begin position="1"/>
        <end position="17"/>
    </location>
</feature>
<dbReference type="InterPro" id="IPR015915">
    <property type="entry name" value="Kelch-typ_b-propeller"/>
</dbReference>
<name>E4Y0M0_OIKDI</name>
<proteinExistence type="predicted"/>
<evidence type="ECO:0000313" key="3">
    <source>
        <dbReference type="Proteomes" id="UP000001307"/>
    </source>
</evidence>
<feature type="chain" id="PRO_5003190696" evidence="1">
    <location>
        <begin position="18"/>
        <end position="728"/>
    </location>
</feature>
<dbReference type="EMBL" id="FN653514">
    <property type="protein sequence ID" value="CBY15428.1"/>
    <property type="molecule type" value="Genomic_DNA"/>
</dbReference>
<dbReference type="SUPFAM" id="SSF117281">
    <property type="entry name" value="Kelch motif"/>
    <property type="match status" value="1"/>
</dbReference>
<sequence>KRVKNILFFLHFTVVTTVIPLDPKKLSYNKRFESAQGYIASNHFNARQSVVTFQGRFHVMSLRFGDPLIKTSSTMSLNAIRESEEGTKGWKKGELSFPPEFTDLDPVHILPLLDLGRLLIVLVTRSIALSNTQYSLLLESEGRLLNLGSEWIGSRVKYQTRADCFSQMLALKDFYFTDNWGVNNDECEYFPNGFVLNDRIYLQSVVFDTTFELEMNFDFFDIEFYQLEETNRIHVSSNPQFAFHDDIFPTFAKNLFIQEEFPPPAFPRIHSRERTTHVPDLLFSSLAAFDHISSVVFDFAGVFVISFDLQWFHRIQKTTKVLELRLLGDEIFILLELLPDGTVQFSSSYLEEKVKIKKKVAFQEIFSIEIKINFNTTPTIQFCDSQKHQLRSLVLLKEQTMKIYKFGEETKIKKLATFVENKVEDFMLVLTDDFSKSILFSGNGSYVASPIVFSPSNVFIQGSLSTVFQDNLYIFGGFIDGSKTARLEGCEMIELKQRLVFDVESYFADVLPIKDETEVLLCFTLQKTSYWMSNDGSEKKCQIWNGSESYLGPSLKHGHITGKLGVYNGRPTAVGGNFFNERKTFYDSTRAIESLNETGEWFTVAKLPIKLGYFSVVSLESGALLIIDFPANCRIQRIYYLRNGEWIPKGKINLKYRDGGITKRIGSSIYFFPENQYYAGTQGSSPPTDVQKIELVDEEISSVEKIGEIRDYETILVFQTYAGYCVYN</sequence>